<reference evidence="3 4" key="1">
    <citation type="submission" date="2017-11" db="EMBL/GenBank/DDBJ databases">
        <title>Draft genome sequence of Mitsuaria sp. HWN-4.</title>
        <authorList>
            <person name="Gundlapally S.R."/>
        </authorList>
    </citation>
    <scope>NUCLEOTIDE SEQUENCE [LARGE SCALE GENOMIC DNA]</scope>
    <source>
        <strain evidence="3 4">HWN-4</strain>
    </source>
</reference>
<comment type="similarity">
    <text evidence="1">Belongs to the isochorismatase family.</text>
</comment>
<dbReference type="Proteomes" id="UP000231501">
    <property type="component" value="Unassembled WGS sequence"/>
</dbReference>
<accession>A0A2G9CBL6</accession>
<keyword evidence="2 3" id="KW-0378">Hydrolase</keyword>
<dbReference type="PANTHER" id="PTHR11080:SF2">
    <property type="entry name" value="LD05707P"/>
    <property type="match status" value="1"/>
</dbReference>
<evidence type="ECO:0000256" key="1">
    <source>
        <dbReference type="ARBA" id="ARBA00006336"/>
    </source>
</evidence>
<proteinExistence type="inferred from homology"/>
<gene>
    <name evidence="3" type="ORF">CS062_07770</name>
</gene>
<evidence type="ECO:0000313" key="3">
    <source>
        <dbReference type="EMBL" id="PIM53830.1"/>
    </source>
</evidence>
<dbReference type="PANTHER" id="PTHR11080">
    <property type="entry name" value="PYRAZINAMIDASE/NICOTINAMIDASE"/>
    <property type="match status" value="1"/>
</dbReference>
<organism evidence="3 4">
    <name type="scientific">Roseateles chitinivorans</name>
    <dbReference type="NCBI Taxonomy" id="2917965"/>
    <lineage>
        <taxon>Bacteria</taxon>
        <taxon>Pseudomonadati</taxon>
        <taxon>Pseudomonadota</taxon>
        <taxon>Betaproteobacteria</taxon>
        <taxon>Burkholderiales</taxon>
        <taxon>Sphaerotilaceae</taxon>
        <taxon>Roseateles</taxon>
    </lineage>
</organism>
<comment type="caution">
    <text evidence="3">The sequence shown here is derived from an EMBL/GenBank/DDBJ whole genome shotgun (WGS) entry which is preliminary data.</text>
</comment>
<dbReference type="OrthoDB" id="9791276at2"/>
<name>A0A2G9CBL6_9BURK</name>
<dbReference type="GO" id="GO:0016787">
    <property type="term" value="F:hydrolase activity"/>
    <property type="evidence" value="ECO:0007669"/>
    <property type="project" value="UniProtKB-KW"/>
</dbReference>
<protein>
    <submittedName>
        <fullName evidence="3">Cysteine hydrolase</fullName>
    </submittedName>
</protein>
<dbReference type="SUPFAM" id="SSF52499">
    <property type="entry name" value="Isochorismatase-like hydrolases"/>
    <property type="match status" value="1"/>
</dbReference>
<dbReference type="AlphaFoldDB" id="A0A2G9CBL6"/>
<evidence type="ECO:0000256" key="2">
    <source>
        <dbReference type="ARBA" id="ARBA00022801"/>
    </source>
</evidence>
<dbReference type="InterPro" id="IPR052347">
    <property type="entry name" value="Isochorismatase_Nicotinamidase"/>
</dbReference>
<dbReference type="EMBL" id="PEOG01000016">
    <property type="protein sequence ID" value="PIM53830.1"/>
    <property type="molecule type" value="Genomic_DNA"/>
</dbReference>
<dbReference type="Gene3D" id="3.40.50.850">
    <property type="entry name" value="Isochorismatase-like"/>
    <property type="match status" value="1"/>
</dbReference>
<dbReference type="RefSeq" id="WP_099860964.1">
    <property type="nucleotide sequence ID" value="NZ_PEOG01000016.1"/>
</dbReference>
<sequence>MDRQAQLLIVDPQNDFCDIPGAALPVTGADADMKRLAALVDQAGGAIGDIVVTLDSHPVYAIERPAFWQRPGEDGAPQPVAPFTQIRAADVREGRYTPRDPALRDAVLRYLDALEASPRKYVLMVWPTHCVVGSWGHNLHGELAEALGRWEATRLRTVEKVLKGLNPMTEQYSAVRAEVPVDGDPRTQTNQALVDRIVDFPGLSFIAGEASSHCVAATAEDLFAAMTPERLARVVLIEDAMSAVGGFEAGASAFVERARVLGVRTMTAAQALGLLSA</sequence>
<evidence type="ECO:0000313" key="4">
    <source>
        <dbReference type="Proteomes" id="UP000231501"/>
    </source>
</evidence>
<keyword evidence="4" id="KW-1185">Reference proteome</keyword>
<dbReference type="InterPro" id="IPR036380">
    <property type="entry name" value="Isochorismatase-like_sf"/>
</dbReference>